<evidence type="ECO:0000313" key="2">
    <source>
        <dbReference type="EMBL" id="CAG8674131.1"/>
    </source>
</evidence>
<evidence type="ECO:0000256" key="1">
    <source>
        <dbReference type="SAM" id="MobiDB-lite"/>
    </source>
</evidence>
<dbReference type="OrthoDB" id="273070at2759"/>
<sequence length="92" mass="10490">NYASPKIYGPTYNRPNLLNQLIARDIHREKSAILQCFRHIITQNFFGVIPDSVIEESKRRGPSIVMYGNSSSDTESGTENENEIDCGRMQKK</sequence>
<keyword evidence="3" id="KW-1185">Reference proteome</keyword>
<dbReference type="AlphaFoldDB" id="A0A9N9EHG2"/>
<reference evidence="2" key="1">
    <citation type="submission" date="2021-06" db="EMBL/GenBank/DDBJ databases">
        <authorList>
            <person name="Kallberg Y."/>
            <person name="Tangrot J."/>
            <person name="Rosling A."/>
        </authorList>
    </citation>
    <scope>NUCLEOTIDE SEQUENCE</scope>
    <source>
        <strain evidence="2">IA702</strain>
    </source>
</reference>
<feature type="region of interest" description="Disordered" evidence="1">
    <location>
        <begin position="64"/>
        <end position="92"/>
    </location>
</feature>
<dbReference type="Proteomes" id="UP000789572">
    <property type="component" value="Unassembled WGS sequence"/>
</dbReference>
<protein>
    <submittedName>
        <fullName evidence="2">7074_t:CDS:1</fullName>
    </submittedName>
</protein>
<name>A0A9N9EHG2_9GLOM</name>
<organism evidence="2 3">
    <name type="scientific">Paraglomus occultum</name>
    <dbReference type="NCBI Taxonomy" id="144539"/>
    <lineage>
        <taxon>Eukaryota</taxon>
        <taxon>Fungi</taxon>
        <taxon>Fungi incertae sedis</taxon>
        <taxon>Mucoromycota</taxon>
        <taxon>Glomeromycotina</taxon>
        <taxon>Glomeromycetes</taxon>
        <taxon>Paraglomerales</taxon>
        <taxon>Paraglomeraceae</taxon>
        <taxon>Paraglomus</taxon>
    </lineage>
</organism>
<proteinExistence type="predicted"/>
<gene>
    <name evidence="2" type="ORF">POCULU_LOCUS11137</name>
</gene>
<accession>A0A9N9EHG2</accession>
<comment type="caution">
    <text evidence="2">The sequence shown here is derived from an EMBL/GenBank/DDBJ whole genome shotgun (WGS) entry which is preliminary data.</text>
</comment>
<dbReference type="EMBL" id="CAJVPJ010007198">
    <property type="protein sequence ID" value="CAG8674131.1"/>
    <property type="molecule type" value="Genomic_DNA"/>
</dbReference>
<evidence type="ECO:0000313" key="3">
    <source>
        <dbReference type="Proteomes" id="UP000789572"/>
    </source>
</evidence>
<feature type="non-terminal residue" evidence="2">
    <location>
        <position position="92"/>
    </location>
</feature>